<evidence type="ECO:0000256" key="2">
    <source>
        <dbReference type="SAM" id="MobiDB-lite"/>
    </source>
</evidence>
<comment type="caution">
    <text evidence="6">The sequence shown here is derived from an EMBL/GenBank/DDBJ whole genome shotgun (WGS) entry which is preliminary data.</text>
</comment>
<dbReference type="EMBL" id="JAYMRS010000001">
    <property type="protein sequence ID" value="MFB8766095.1"/>
    <property type="molecule type" value="Genomic_DNA"/>
</dbReference>
<dbReference type="GO" id="GO:0046872">
    <property type="term" value="F:metal ion binding"/>
    <property type="evidence" value="ECO:0007669"/>
    <property type="project" value="InterPro"/>
</dbReference>
<dbReference type="Proteomes" id="UP000467124">
    <property type="component" value="Unassembled WGS sequence"/>
</dbReference>
<reference evidence="6 7" key="1">
    <citation type="journal article" date="2019" name="Nat. Commun.">
        <title>The antimicrobial potential of Streptomyces from insect microbiomes.</title>
        <authorList>
            <person name="Chevrette M.G."/>
            <person name="Carlson C.M."/>
            <person name="Ortega H.E."/>
            <person name="Thomas C."/>
            <person name="Ananiev G.E."/>
            <person name="Barns K.J."/>
            <person name="Book A.J."/>
            <person name="Cagnazzo J."/>
            <person name="Carlos C."/>
            <person name="Flanigan W."/>
            <person name="Grubbs K.J."/>
            <person name="Horn H.A."/>
            <person name="Hoffmann F.M."/>
            <person name="Klassen J.L."/>
            <person name="Knack J.J."/>
            <person name="Lewin G.R."/>
            <person name="McDonald B.R."/>
            <person name="Muller L."/>
            <person name="Melo W.G.P."/>
            <person name="Pinto-Tomas A.A."/>
            <person name="Schmitz A."/>
            <person name="Wendt-Pienkowski E."/>
            <person name="Wildman S."/>
            <person name="Zhao M."/>
            <person name="Zhang F."/>
            <person name="Bugni T.S."/>
            <person name="Andes D.R."/>
            <person name="Pupo M.T."/>
            <person name="Currie C.R."/>
        </authorList>
    </citation>
    <scope>NUCLEOTIDE SEQUENCE [LARGE SCALE GENOMIC DNA]</scope>
    <source>
        <strain evidence="6 7">SID5840</strain>
    </source>
</reference>
<dbReference type="InterPro" id="IPR001424">
    <property type="entry name" value="SOD_Cu_Zn_dom"/>
</dbReference>
<dbReference type="OMA" id="AGPHYQN"/>
<feature type="compositionally biased region" description="Polar residues" evidence="2">
    <location>
        <begin position="28"/>
        <end position="46"/>
    </location>
</feature>
<evidence type="ECO:0000256" key="1">
    <source>
        <dbReference type="ARBA" id="ARBA00010457"/>
    </source>
</evidence>
<sequence>MRTAPPAVGLALTIALLSGCAQEESAPVNESSASQAPTAQPTTEPSVTASIFLPPGESTGALTYDETAVPEGATSDVQVRVQDGSTYVQFTGTGLEANRDFGAHVHTQPCGDDPADSGPHYQNELDPAAEEGEPSTDPDYANPENEVWLDMTTDDSGNAFVTATVDWEFREGEARALVLHDEHTATHEGHAGTAGDRLACVTVDF</sequence>
<dbReference type="RefSeq" id="WP_014909592.1">
    <property type="nucleotide sequence ID" value="NZ_JAYMRS010000001.1"/>
</dbReference>
<dbReference type="SUPFAM" id="SSF49329">
    <property type="entry name" value="Cu,Zn superoxide dismutase-like"/>
    <property type="match status" value="1"/>
</dbReference>
<keyword evidence="3" id="KW-0732">Signal</keyword>
<feature type="region of interest" description="Disordered" evidence="2">
    <location>
        <begin position="22"/>
        <end position="46"/>
    </location>
</feature>
<dbReference type="InterPro" id="IPR036423">
    <property type="entry name" value="SOD-like_Cu/Zn_dom_sf"/>
</dbReference>
<dbReference type="EMBL" id="WWHY01000001">
    <property type="protein sequence ID" value="MYR32583.1"/>
    <property type="molecule type" value="Genomic_DNA"/>
</dbReference>
<dbReference type="Gene3D" id="2.60.40.200">
    <property type="entry name" value="Superoxide dismutase, copper/zinc binding domain"/>
    <property type="match status" value="1"/>
</dbReference>
<feature type="chain" id="PRO_5039083763" evidence="3">
    <location>
        <begin position="22"/>
        <end position="205"/>
    </location>
</feature>
<protein>
    <submittedName>
        <fullName evidence="6">Superoxide dismutase family protein</fullName>
    </submittedName>
</protein>
<evidence type="ECO:0000313" key="5">
    <source>
        <dbReference type="EMBL" id="MFB8766095.1"/>
    </source>
</evidence>
<feature type="region of interest" description="Disordered" evidence="2">
    <location>
        <begin position="103"/>
        <end position="142"/>
    </location>
</feature>
<evidence type="ECO:0000259" key="4">
    <source>
        <dbReference type="Pfam" id="PF00080"/>
    </source>
</evidence>
<organism evidence="6 7">
    <name type="scientific">Nocardiopsis alba</name>
    <dbReference type="NCBI Taxonomy" id="53437"/>
    <lineage>
        <taxon>Bacteria</taxon>
        <taxon>Bacillati</taxon>
        <taxon>Actinomycetota</taxon>
        <taxon>Actinomycetes</taxon>
        <taxon>Streptosporangiales</taxon>
        <taxon>Nocardiopsidaceae</taxon>
        <taxon>Nocardiopsis</taxon>
    </lineage>
</organism>
<dbReference type="Pfam" id="PF00080">
    <property type="entry name" value="Sod_Cu"/>
    <property type="match status" value="1"/>
</dbReference>
<feature type="compositionally biased region" description="Acidic residues" evidence="2">
    <location>
        <begin position="127"/>
        <end position="136"/>
    </location>
</feature>
<dbReference type="AlphaFoldDB" id="A0A7K2IRP4"/>
<comment type="similarity">
    <text evidence="1">Belongs to the Cu-Zn superoxide dismutase family.</text>
</comment>
<gene>
    <name evidence="6" type="ORF">GTW20_09930</name>
    <name evidence="5" type="ORF">VSQ78_00170</name>
</gene>
<dbReference type="Proteomes" id="UP001585053">
    <property type="component" value="Unassembled WGS sequence"/>
</dbReference>
<keyword evidence="8" id="KW-1185">Reference proteome</keyword>
<dbReference type="GO" id="GO:0006801">
    <property type="term" value="P:superoxide metabolic process"/>
    <property type="evidence" value="ECO:0007669"/>
    <property type="project" value="InterPro"/>
</dbReference>
<feature type="signal peptide" evidence="3">
    <location>
        <begin position="1"/>
        <end position="21"/>
    </location>
</feature>
<reference evidence="5 8" key="2">
    <citation type="submission" date="2024-01" db="EMBL/GenBank/DDBJ databases">
        <title>Genome mining of biosynthetic gene clusters to explore secondary metabolites of Streptomyces sp.</title>
        <authorList>
            <person name="Baig A."/>
            <person name="Ajitkumar Shintre N."/>
            <person name="Kumar H."/>
            <person name="Anbarasu A."/>
            <person name="Ramaiah S."/>
        </authorList>
    </citation>
    <scope>NUCLEOTIDE SEQUENCE [LARGE SCALE GENOMIC DNA]</scope>
    <source>
        <strain evidence="5 8">A01</strain>
    </source>
</reference>
<evidence type="ECO:0000256" key="3">
    <source>
        <dbReference type="SAM" id="SignalP"/>
    </source>
</evidence>
<proteinExistence type="inferred from homology"/>
<accession>A0A7K2IRP4</accession>
<evidence type="ECO:0000313" key="6">
    <source>
        <dbReference type="EMBL" id="MYR32583.1"/>
    </source>
</evidence>
<evidence type="ECO:0000313" key="7">
    <source>
        <dbReference type="Proteomes" id="UP000467124"/>
    </source>
</evidence>
<evidence type="ECO:0000313" key="8">
    <source>
        <dbReference type="Proteomes" id="UP001585053"/>
    </source>
</evidence>
<feature type="domain" description="Superoxide dismutase copper/zinc binding" evidence="4">
    <location>
        <begin position="83"/>
        <end position="201"/>
    </location>
</feature>
<dbReference type="PROSITE" id="PS51257">
    <property type="entry name" value="PROKAR_LIPOPROTEIN"/>
    <property type="match status" value="1"/>
</dbReference>
<name>A0A7K2IRP4_9ACTN</name>